<dbReference type="Proteomes" id="UP000078550">
    <property type="component" value="Unassembled WGS sequence"/>
</dbReference>
<feature type="region of interest" description="Disordered" evidence="1">
    <location>
        <begin position="15"/>
        <end position="36"/>
    </location>
</feature>
<evidence type="ECO:0000313" key="5">
    <source>
        <dbReference type="Proteomes" id="UP000078555"/>
    </source>
</evidence>
<proteinExistence type="predicted"/>
<evidence type="ECO:0000313" key="3">
    <source>
        <dbReference type="EMBL" id="SBT45181.1"/>
    </source>
</evidence>
<protein>
    <submittedName>
        <fullName evidence="3">Uncharacterized protein</fullName>
    </submittedName>
</protein>
<reference evidence="4 5" key="1">
    <citation type="submission" date="2016-05" db="EMBL/GenBank/DDBJ databases">
        <authorList>
            <person name="Naeem Raeece"/>
        </authorList>
    </citation>
    <scope>NUCLEOTIDE SEQUENCE [LARGE SCALE GENOMIC DNA]</scope>
</reference>
<feature type="compositionally biased region" description="Basic residues" evidence="1">
    <location>
        <begin position="26"/>
        <end position="35"/>
    </location>
</feature>
<dbReference type="AlphaFoldDB" id="A0A1A8ZM69"/>
<dbReference type="EMBL" id="FLRD01000112">
    <property type="protein sequence ID" value="SBT39824.1"/>
    <property type="molecule type" value="Genomic_DNA"/>
</dbReference>
<accession>A0A1A8ZM69</accession>
<dbReference type="Proteomes" id="UP000078555">
    <property type="component" value="Unassembled WGS sequence"/>
</dbReference>
<evidence type="ECO:0000313" key="4">
    <source>
        <dbReference type="Proteomes" id="UP000078550"/>
    </source>
</evidence>
<evidence type="ECO:0000256" key="1">
    <source>
        <dbReference type="SAM" id="MobiDB-lite"/>
    </source>
</evidence>
<reference evidence="3" key="2">
    <citation type="submission" date="2016-05" db="EMBL/GenBank/DDBJ databases">
        <authorList>
            <person name="Lavstsen T."/>
            <person name="Jespersen J.S."/>
        </authorList>
    </citation>
    <scope>NUCLEOTIDE SEQUENCE [LARGE SCALE GENOMIC DNA]</scope>
</reference>
<gene>
    <name evidence="2" type="ORF">POVWA1_040880</name>
    <name evidence="3" type="ORF">POVWA2_049410</name>
</gene>
<name>A0A1A8ZM69_PLAOA</name>
<organism evidence="3 4">
    <name type="scientific">Plasmodium ovale wallikeri</name>
    <dbReference type="NCBI Taxonomy" id="864142"/>
    <lineage>
        <taxon>Eukaryota</taxon>
        <taxon>Sar</taxon>
        <taxon>Alveolata</taxon>
        <taxon>Apicomplexa</taxon>
        <taxon>Aconoidasida</taxon>
        <taxon>Haemosporida</taxon>
        <taxon>Plasmodiidae</taxon>
        <taxon>Plasmodium</taxon>
        <taxon>Plasmodium (Plasmodium)</taxon>
    </lineage>
</organism>
<dbReference type="EMBL" id="FLRE01000177">
    <property type="protein sequence ID" value="SBT45181.1"/>
    <property type="molecule type" value="Genomic_DNA"/>
</dbReference>
<sequence length="111" mass="12407">MHTCVRRHTHAQTYITKGQTASSKKEKAKGKKQKASRLCTSSACLGFTQNSVIICAGLGEEALSPILPSFFVSAYPFLSLYRQLHARWGGGCSKRTKEQCTYFQCRHFSPM</sequence>
<keyword evidence="5" id="KW-1185">Reference proteome</keyword>
<evidence type="ECO:0000313" key="2">
    <source>
        <dbReference type="EMBL" id="SBT39824.1"/>
    </source>
</evidence>